<proteinExistence type="predicted"/>
<evidence type="ECO:0000313" key="2">
    <source>
        <dbReference type="Proteomes" id="UP000616885"/>
    </source>
</evidence>
<dbReference type="EMBL" id="JADCTT010000005">
    <property type="protein sequence ID" value="KAF9751865.1"/>
    <property type="molecule type" value="Genomic_DNA"/>
</dbReference>
<dbReference type="Proteomes" id="UP000616885">
    <property type="component" value="Unassembled WGS sequence"/>
</dbReference>
<reference evidence="1" key="1">
    <citation type="submission" date="2020-10" db="EMBL/GenBank/DDBJ databases">
        <title>High-Quality Genome Resource of Clonostachys rosea strain S41 by Oxford Nanopore Long-Read Sequencing.</title>
        <authorList>
            <person name="Wang H."/>
        </authorList>
    </citation>
    <scope>NUCLEOTIDE SEQUENCE</scope>
    <source>
        <strain evidence="1">S41</strain>
    </source>
</reference>
<comment type="caution">
    <text evidence="1">The sequence shown here is derived from an EMBL/GenBank/DDBJ whole genome shotgun (WGS) entry which is preliminary data.</text>
</comment>
<organism evidence="1 2">
    <name type="scientific">Bionectria ochroleuca</name>
    <name type="common">Gliocladium roseum</name>
    <dbReference type="NCBI Taxonomy" id="29856"/>
    <lineage>
        <taxon>Eukaryota</taxon>
        <taxon>Fungi</taxon>
        <taxon>Dikarya</taxon>
        <taxon>Ascomycota</taxon>
        <taxon>Pezizomycotina</taxon>
        <taxon>Sordariomycetes</taxon>
        <taxon>Hypocreomycetidae</taxon>
        <taxon>Hypocreales</taxon>
        <taxon>Bionectriaceae</taxon>
        <taxon>Clonostachys</taxon>
    </lineage>
</organism>
<dbReference type="AlphaFoldDB" id="A0A8H7NA41"/>
<accession>A0A8H7NA41</accession>
<gene>
    <name evidence="1" type="ORF">IM811_013659</name>
</gene>
<evidence type="ECO:0000313" key="1">
    <source>
        <dbReference type="EMBL" id="KAF9751865.1"/>
    </source>
</evidence>
<protein>
    <submittedName>
        <fullName evidence="1">Uncharacterized protein</fullName>
    </submittedName>
</protein>
<sequence>MLPARPAELNWTQKCDELSTWVQHNVFKDFPEDKSHLIVEISGAQATTEGTSTVNHSHLAFVVGKLQNLVAAPLTGLGRNAGKPLKVLVLAGHKAQVNAYKRQ</sequence>
<name>A0A8H7NA41_BIOOC</name>